<keyword evidence="18" id="KW-1185">Reference proteome</keyword>
<dbReference type="OMA" id="TANNSWP"/>
<evidence type="ECO:0000256" key="5">
    <source>
        <dbReference type="ARBA" id="ARBA00022475"/>
    </source>
</evidence>
<keyword evidence="11" id="KW-0624">Polysaccharide degradation</keyword>
<keyword evidence="16" id="KW-0732">Signal</keyword>
<keyword evidence="7" id="KW-0472">Membrane</keyword>
<evidence type="ECO:0000256" key="9">
    <source>
        <dbReference type="ARBA" id="ARBA00023277"/>
    </source>
</evidence>
<feature type="chain" id="PRO_5024359380" description="glucan endo-1,3-beta-D-glucosidase" evidence="16">
    <location>
        <begin position="24"/>
        <end position="370"/>
    </location>
</feature>
<keyword evidence="10" id="KW-0961">Cell wall biogenesis/degradation</keyword>
<dbReference type="EMBL" id="JH711576">
    <property type="protein sequence ID" value="EIW82653.1"/>
    <property type="molecule type" value="Genomic_DNA"/>
</dbReference>
<dbReference type="GO" id="GO:0071555">
    <property type="term" value="P:cell wall organization"/>
    <property type="evidence" value="ECO:0007669"/>
    <property type="project" value="UniProtKB-KW"/>
</dbReference>
<dbReference type="InterPro" id="IPR050732">
    <property type="entry name" value="Beta-glucan_modifiers"/>
</dbReference>
<comment type="function">
    <text evidence="12">Glucanases play a role in cell expansion during growth, in cell-cell fusion during mating, and in spore release during sporulation. This enzyme may be involved in beta-glucan degradation. Active on laminarin and lichenan.</text>
</comment>
<evidence type="ECO:0000256" key="16">
    <source>
        <dbReference type="SAM" id="SignalP"/>
    </source>
</evidence>
<evidence type="ECO:0000256" key="14">
    <source>
        <dbReference type="ARBA" id="ARBA00043078"/>
    </source>
</evidence>
<evidence type="ECO:0000256" key="1">
    <source>
        <dbReference type="ARBA" id="ARBA00000382"/>
    </source>
</evidence>
<dbReference type="GO" id="GO:0042973">
    <property type="term" value="F:glucan endo-1,3-beta-D-glucosidase activity"/>
    <property type="evidence" value="ECO:0007669"/>
    <property type="project" value="UniProtKB-EC"/>
</dbReference>
<organism evidence="17 18">
    <name type="scientific">Coniophora puteana (strain RWD-64-598)</name>
    <name type="common">Brown rot fungus</name>
    <dbReference type="NCBI Taxonomy" id="741705"/>
    <lineage>
        <taxon>Eukaryota</taxon>
        <taxon>Fungi</taxon>
        <taxon>Dikarya</taxon>
        <taxon>Basidiomycota</taxon>
        <taxon>Agaricomycotina</taxon>
        <taxon>Agaricomycetes</taxon>
        <taxon>Agaricomycetidae</taxon>
        <taxon>Boletales</taxon>
        <taxon>Coniophorineae</taxon>
        <taxon>Coniophoraceae</taxon>
        <taxon>Coniophora</taxon>
    </lineage>
</organism>
<dbReference type="SUPFAM" id="SSF51445">
    <property type="entry name" value="(Trans)glycosidases"/>
    <property type="match status" value="1"/>
</dbReference>
<proteinExistence type="inferred from homology"/>
<evidence type="ECO:0000256" key="15">
    <source>
        <dbReference type="SAM" id="MobiDB-lite"/>
    </source>
</evidence>
<gene>
    <name evidence="17" type="ORF">CONPUDRAFT_151717</name>
</gene>
<keyword evidence="9" id="KW-0119">Carbohydrate metabolism</keyword>
<evidence type="ECO:0000313" key="17">
    <source>
        <dbReference type="EMBL" id="EIW82653.1"/>
    </source>
</evidence>
<dbReference type="GO" id="GO:0005886">
    <property type="term" value="C:plasma membrane"/>
    <property type="evidence" value="ECO:0007669"/>
    <property type="project" value="UniProtKB-SubCell"/>
</dbReference>
<keyword evidence="8" id="KW-0325">Glycoprotein</keyword>
<dbReference type="Proteomes" id="UP000053558">
    <property type="component" value="Unassembled WGS sequence"/>
</dbReference>
<dbReference type="GO" id="GO:0000272">
    <property type="term" value="P:polysaccharide catabolic process"/>
    <property type="evidence" value="ECO:0007669"/>
    <property type="project" value="UniProtKB-KW"/>
</dbReference>
<reference evidence="18" key="1">
    <citation type="journal article" date="2012" name="Science">
        <title>The Paleozoic origin of enzymatic lignin decomposition reconstructed from 31 fungal genomes.</title>
        <authorList>
            <person name="Floudas D."/>
            <person name="Binder M."/>
            <person name="Riley R."/>
            <person name="Barry K."/>
            <person name="Blanchette R.A."/>
            <person name="Henrissat B."/>
            <person name="Martinez A.T."/>
            <person name="Otillar R."/>
            <person name="Spatafora J.W."/>
            <person name="Yadav J.S."/>
            <person name="Aerts A."/>
            <person name="Benoit I."/>
            <person name="Boyd A."/>
            <person name="Carlson A."/>
            <person name="Copeland A."/>
            <person name="Coutinho P.M."/>
            <person name="de Vries R.P."/>
            <person name="Ferreira P."/>
            <person name="Findley K."/>
            <person name="Foster B."/>
            <person name="Gaskell J."/>
            <person name="Glotzer D."/>
            <person name="Gorecki P."/>
            <person name="Heitman J."/>
            <person name="Hesse C."/>
            <person name="Hori C."/>
            <person name="Igarashi K."/>
            <person name="Jurgens J.A."/>
            <person name="Kallen N."/>
            <person name="Kersten P."/>
            <person name="Kohler A."/>
            <person name="Kuees U."/>
            <person name="Kumar T.K.A."/>
            <person name="Kuo A."/>
            <person name="LaButti K."/>
            <person name="Larrondo L.F."/>
            <person name="Lindquist E."/>
            <person name="Ling A."/>
            <person name="Lombard V."/>
            <person name="Lucas S."/>
            <person name="Lundell T."/>
            <person name="Martin R."/>
            <person name="McLaughlin D.J."/>
            <person name="Morgenstern I."/>
            <person name="Morin E."/>
            <person name="Murat C."/>
            <person name="Nagy L.G."/>
            <person name="Nolan M."/>
            <person name="Ohm R.A."/>
            <person name="Patyshakuliyeva A."/>
            <person name="Rokas A."/>
            <person name="Ruiz-Duenas F.J."/>
            <person name="Sabat G."/>
            <person name="Salamov A."/>
            <person name="Samejima M."/>
            <person name="Schmutz J."/>
            <person name="Slot J.C."/>
            <person name="St John F."/>
            <person name="Stenlid J."/>
            <person name="Sun H."/>
            <person name="Sun S."/>
            <person name="Syed K."/>
            <person name="Tsang A."/>
            <person name="Wiebenga A."/>
            <person name="Young D."/>
            <person name="Pisabarro A."/>
            <person name="Eastwood D.C."/>
            <person name="Martin F."/>
            <person name="Cullen D."/>
            <person name="Grigoriev I.V."/>
            <person name="Hibbett D.S."/>
        </authorList>
    </citation>
    <scope>NUCLEOTIDE SEQUENCE [LARGE SCALE GENOMIC DNA]</scope>
    <source>
        <strain evidence="18">RWD-64-598 SS2</strain>
    </source>
</reference>
<dbReference type="OrthoDB" id="77201at2759"/>
<dbReference type="PANTHER" id="PTHR16631:SF17">
    <property type="entry name" value="GLUCAN ENDO-1,3-BETA-GLUCOSIDASE BTGC"/>
    <property type="match status" value="1"/>
</dbReference>
<name>A0A5M3MU12_CONPW</name>
<feature type="signal peptide" evidence="16">
    <location>
        <begin position="1"/>
        <end position="23"/>
    </location>
</feature>
<evidence type="ECO:0000313" key="18">
    <source>
        <dbReference type="Proteomes" id="UP000053558"/>
    </source>
</evidence>
<evidence type="ECO:0000256" key="2">
    <source>
        <dbReference type="ARBA" id="ARBA00004401"/>
    </source>
</evidence>
<evidence type="ECO:0000256" key="12">
    <source>
        <dbReference type="ARBA" id="ARBA00037649"/>
    </source>
</evidence>
<comment type="similarity">
    <text evidence="3">Belongs to the glycosyl hydrolase 17 family.</text>
</comment>
<protein>
    <recommendedName>
        <fullName evidence="4">glucan endo-1,3-beta-D-glucosidase</fullName>
        <ecNumber evidence="4">3.2.1.39</ecNumber>
    </recommendedName>
    <alternativeName>
        <fullName evidence="14">Endo-1,3-beta-glucanase btgC</fullName>
    </alternativeName>
    <alternativeName>
        <fullName evidence="13">Laminarinase btgC</fullName>
    </alternativeName>
</protein>
<dbReference type="GeneID" id="19202910"/>
<dbReference type="InterPro" id="IPR017853">
    <property type="entry name" value="GH"/>
</dbReference>
<sequence>MAYSLFHVFAVTFLLSLFLLAGARPTNPASSDIRPATAAPSSPPAPAPNASSYNPDSAIGNCFPALGFRPPVNVPSSLDNWWCDDTTEYAFMGFSYEVTACQSPAQLQKEFSDIRNHFKSRYVRLYGACDNDGFYDDIVEAAWNNGLGVHALVWFGFTGGDQWVTRRNNLVHSIFSNPKAPFVTRGVQMGSEPLYDSVLTPDQLANQVTMLKAQLKHFGIPVTVSELAYGYQKDGGAQNVLDAEDYLNIHMLPFFSQNASTSNKAWPLVLNDLDFFIQNGNGKKMYFDENGWPSVTSPSVQPNSPNAVANVDNEAGYFQLLNNHCEDLKNQVQGGVGWFAHIYSDNQEPGYGIYDTHGRMKFPFQPRTTC</sequence>
<evidence type="ECO:0000256" key="7">
    <source>
        <dbReference type="ARBA" id="ARBA00023136"/>
    </source>
</evidence>
<dbReference type="GO" id="GO:0009986">
    <property type="term" value="C:cell surface"/>
    <property type="evidence" value="ECO:0007669"/>
    <property type="project" value="TreeGrafter"/>
</dbReference>
<dbReference type="EC" id="3.2.1.39" evidence="4"/>
<keyword evidence="6 17" id="KW-0378">Hydrolase</keyword>
<dbReference type="KEGG" id="cput:CONPUDRAFT_151717"/>
<evidence type="ECO:0000256" key="4">
    <source>
        <dbReference type="ARBA" id="ARBA00012780"/>
    </source>
</evidence>
<evidence type="ECO:0000256" key="6">
    <source>
        <dbReference type="ARBA" id="ARBA00022801"/>
    </source>
</evidence>
<evidence type="ECO:0000256" key="13">
    <source>
        <dbReference type="ARBA" id="ARBA00042373"/>
    </source>
</evidence>
<comment type="caution">
    <text evidence="17">The sequence shown here is derived from an EMBL/GenBank/DDBJ whole genome shotgun (WGS) entry which is preliminary data.</text>
</comment>
<dbReference type="RefSeq" id="XP_007766661.1">
    <property type="nucleotide sequence ID" value="XM_007768471.1"/>
</dbReference>
<evidence type="ECO:0000256" key="8">
    <source>
        <dbReference type="ARBA" id="ARBA00023180"/>
    </source>
</evidence>
<dbReference type="GO" id="GO:0009277">
    <property type="term" value="C:fungal-type cell wall"/>
    <property type="evidence" value="ECO:0007669"/>
    <property type="project" value="TreeGrafter"/>
</dbReference>
<evidence type="ECO:0000256" key="10">
    <source>
        <dbReference type="ARBA" id="ARBA00023316"/>
    </source>
</evidence>
<dbReference type="AlphaFoldDB" id="A0A5M3MU12"/>
<evidence type="ECO:0000256" key="3">
    <source>
        <dbReference type="ARBA" id="ARBA00008773"/>
    </source>
</evidence>
<keyword evidence="5" id="KW-1003">Cell membrane</keyword>
<dbReference type="GO" id="GO:0005576">
    <property type="term" value="C:extracellular region"/>
    <property type="evidence" value="ECO:0007669"/>
    <property type="project" value="TreeGrafter"/>
</dbReference>
<accession>A0A5M3MU12</accession>
<evidence type="ECO:0000256" key="11">
    <source>
        <dbReference type="ARBA" id="ARBA00023326"/>
    </source>
</evidence>
<dbReference type="PANTHER" id="PTHR16631">
    <property type="entry name" value="GLUCAN 1,3-BETA-GLUCOSIDASE"/>
    <property type="match status" value="1"/>
</dbReference>
<feature type="region of interest" description="Disordered" evidence="15">
    <location>
        <begin position="30"/>
        <end position="52"/>
    </location>
</feature>
<comment type="catalytic activity">
    <reaction evidence="1">
        <text>Hydrolysis of (1-&gt;3)-beta-D-glucosidic linkages in (1-&gt;3)-beta-D-glucans.</text>
        <dbReference type="EC" id="3.2.1.39"/>
    </reaction>
</comment>
<comment type="subcellular location">
    <subcellularLocation>
        <location evidence="2">Cell membrane</location>
        <topology evidence="2">Single-pass type II membrane protein</topology>
    </subcellularLocation>
</comment>